<dbReference type="PANTHER" id="PTHR30004:SF6">
    <property type="entry name" value="D-THREONATE 4-PHOSPHATE DEHYDROGENASE"/>
    <property type="match status" value="1"/>
</dbReference>
<evidence type="ECO:0000256" key="2">
    <source>
        <dbReference type="ARBA" id="ARBA00023002"/>
    </source>
</evidence>
<dbReference type="AlphaFoldDB" id="A0A383E368"/>
<evidence type="ECO:0008006" key="6">
    <source>
        <dbReference type="Google" id="ProtNLM"/>
    </source>
</evidence>
<gene>
    <name evidence="5" type="ORF">METZ01_LOCUS503724</name>
</gene>
<name>A0A383E368_9ZZZZ</name>
<proteinExistence type="predicted"/>
<evidence type="ECO:0000256" key="4">
    <source>
        <dbReference type="SAM" id="MobiDB-lite"/>
    </source>
</evidence>
<reference evidence="5" key="1">
    <citation type="submission" date="2018-05" db="EMBL/GenBank/DDBJ databases">
        <authorList>
            <person name="Lanie J.A."/>
            <person name="Ng W.-L."/>
            <person name="Kazmierczak K.M."/>
            <person name="Andrzejewski T.M."/>
            <person name="Davidsen T.M."/>
            <person name="Wayne K.J."/>
            <person name="Tettelin H."/>
            <person name="Glass J.I."/>
            <person name="Rusch D."/>
            <person name="Podicherti R."/>
            <person name="Tsui H.-C.T."/>
            <person name="Winkler M.E."/>
        </authorList>
    </citation>
    <scope>NUCLEOTIDE SEQUENCE</scope>
</reference>
<dbReference type="EMBL" id="UINC01222197">
    <property type="protein sequence ID" value="SVE50870.1"/>
    <property type="molecule type" value="Genomic_DNA"/>
</dbReference>
<sequence>MGKVEREDDRSHLATEPEMSLPKIAVTTGDPAGIGPEVCLHLLQNKEVAEQCVPIIFGDKVVMEQAADQCSLPKPKKYIGGLAEADGPCVFDIGAIGLGDFETGKVNGATGRAGFAYVENAIDAALGGQVAGVTTGPLNKEALRAAEISFPGHTEIFAEKTHAQRFCMMQYSSEVRCVFATTHVPYSEVPALLTKERILDVLELGAQAMRRIRGGEPKIGVLGLNPHAGE</sequence>
<organism evidence="5">
    <name type="scientific">marine metagenome</name>
    <dbReference type="NCBI Taxonomy" id="408172"/>
    <lineage>
        <taxon>unclassified sequences</taxon>
        <taxon>metagenomes</taxon>
        <taxon>ecological metagenomes</taxon>
    </lineage>
</organism>
<dbReference type="GO" id="GO:0046872">
    <property type="term" value="F:metal ion binding"/>
    <property type="evidence" value="ECO:0007669"/>
    <property type="project" value="UniProtKB-KW"/>
</dbReference>
<dbReference type="Pfam" id="PF04166">
    <property type="entry name" value="PdxA"/>
    <property type="match status" value="1"/>
</dbReference>
<evidence type="ECO:0000256" key="3">
    <source>
        <dbReference type="ARBA" id="ARBA00023027"/>
    </source>
</evidence>
<keyword evidence="3" id="KW-0520">NAD</keyword>
<evidence type="ECO:0000256" key="1">
    <source>
        <dbReference type="ARBA" id="ARBA00022723"/>
    </source>
</evidence>
<dbReference type="InterPro" id="IPR005255">
    <property type="entry name" value="PdxA_fam"/>
</dbReference>
<feature type="region of interest" description="Disordered" evidence="4">
    <location>
        <begin position="1"/>
        <end position="22"/>
    </location>
</feature>
<dbReference type="GO" id="GO:0051287">
    <property type="term" value="F:NAD binding"/>
    <property type="evidence" value="ECO:0007669"/>
    <property type="project" value="InterPro"/>
</dbReference>
<dbReference type="GO" id="GO:0016491">
    <property type="term" value="F:oxidoreductase activity"/>
    <property type="evidence" value="ECO:0007669"/>
    <property type="project" value="UniProtKB-KW"/>
</dbReference>
<keyword evidence="2" id="KW-0560">Oxidoreductase</keyword>
<accession>A0A383E368</accession>
<dbReference type="Gene3D" id="3.40.718.10">
    <property type="entry name" value="Isopropylmalate Dehydrogenase"/>
    <property type="match status" value="1"/>
</dbReference>
<dbReference type="PANTHER" id="PTHR30004">
    <property type="entry name" value="4-HYDROXYTHREONINE-4-PHOSPHATE DEHYDROGENASE"/>
    <property type="match status" value="1"/>
</dbReference>
<dbReference type="SUPFAM" id="SSF53659">
    <property type="entry name" value="Isocitrate/Isopropylmalate dehydrogenase-like"/>
    <property type="match status" value="1"/>
</dbReference>
<protein>
    <recommendedName>
        <fullName evidence="6">4-hydroxythreonine-4-phosphate dehydrogenase</fullName>
    </recommendedName>
</protein>
<feature type="compositionally biased region" description="Basic and acidic residues" evidence="4">
    <location>
        <begin position="1"/>
        <end position="15"/>
    </location>
</feature>
<feature type="non-terminal residue" evidence="5">
    <location>
        <position position="230"/>
    </location>
</feature>
<keyword evidence="1" id="KW-0479">Metal-binding</keyword>
<evidence type="ECO:0000313" key="5">
    <source>
        <dbReference type="EMBL" id="SVE50870.1"/>
    </source>
</evidence>